<gene>
    <name evidence="1" type="ORF">BDA99DRAFT_535402</name>
</gene>
<keyword evidence="2" id="KW-1185">Reference proteome</keyword>
<dbReference type="AlphaFoldDB" id="A0AAD5KGB7"/>
<organism evidence="1 2">
    <name type="scientific">Phascolomyces articulosus</name>
    <dbReference type="NCBI Taxonomy" id="60185"/>
    <lineage>
        <taxon>Eukaryota</taxon>
        <taxon>Fungi</taxon>
        <taxon>Fungi incertae sedis</taxon>
        <taxon>Mucoromycota</taxon>
        <taxon>Mucoromycotina</taxon>
        <taxon>Mucoromycetes</taxon>
        <taxon>Mucorales</taxon>
        <taxon>Lichtheimiaceae</taxon>
        <taxon>Phascolomyces</taxon>
    </lineage>
</organism>
<sequence>MYILLYIDHKKPVLQIKNKDGFSFANGDLTDRAPRTIKTIAVFQTLGELNPDESRLLTILLPLCVYLARKFLCPSIISIILDAKDPCLNQQIRYLMSRGIYYYINNQKFNLNRDAVVGPTLYVLRPFSNDKCHFNFCWVEICANGDQGFTSAVTRE</sequence>
<dbReference type="EMBL" id="JAIXMP010000008">
    <property type="protein sequence ID" value="KAI9269334.1"/>
    <property type="molecule type" value="Genomic_DNA"/>
</dbReference>
<proteinExistence type="predicted"/>
<protein>
    <submittedName>
        <fullName evidence="1">Uncharacterized protein</fullName>
    </submittedName>
</protein>
<evidence type="ECO:0000313" key="1">
    <source>
        <dbReference type="EMBL" id="KAI9269334.1"/>
    </source>
</evidence>
<evidence type="ECO:0000313" key="2">
    <source>
        <dbReference type="Proteomes" id="UP001209540"/>
    </source>
</evidence>
<reference evidence="1" key="2">
    <citation type="submission" date="2023-02" db="EMBL/GenBank/DDBJ databases">
        <authorList>
            <consortium name="DOE Joint Genome Institute"/>
            <person name="Mondo S.J."/>
            <person name="Chang Y."/>
            <person name="Wang Y."/>
            <person name="Ahrendt S."/>
            <person name="Andreopoulos W."/>
            <person name="Barry K."/>
            <person name="Beard J."/>
            <person name="Benny G.L."/>
            <person name="Blankenship S."/>
            <person name="Bonito G."/>
            <person name="Cuomo C."/>
            <person name="Desiro A."/>
            <person name="Gervers K.A."/>
            <person name="Hundley H."/>
            <person name="Kuo A."/>
            <person name="LaButti K."/>
            <person name="Lang B.F."/>
            <person name="Lipzen A."/>
            <person name="O'Donnell K."/>
            <person name="Pangilinan J."/>
            <person name="Reynolds N."/>
            <person name="Sandor L."/>
            <person name="Smith M.W."/>
            <person name="Tsang A."/>
            <person name="Grigoriev I.V."/>
            <person name="Stajich J.E."/>
            <person name="Spatafora J.W."/>
        </authorList>
    </citation>
    <scope>NUCLEOTIDE SEQUENCE</scope>
    <source>
        <strain evidence="1">RSA 2281</strain>
    </source>
</reference>
<name>A0AAD5KGB7_9FUNG</name>
<comment type="caution">
    <text evidence="1">The sequence shown here is derived from an EMBL/GenBank/DDBJ whole genome shotgun (WGS) entry which is preliminary data.</text>
</comment>
<reference evidence="1" key="1">
    <citation type="journal article" date="2022" name="IScience">
        <title>Evolution of zygomycete secretomes and the origins of terrestrial fungal ecologies.</title>
        <authorList>
            <person name="Chang Y."/>
            <person name="Wang Y."/>
            <person name="Mondo S."/>
            <person name="Ahrendt S."/>
            <person name="Andreopoulos W."/>
            <person name="Barry K."/>
            <person name="Beard J."/>
            <person name="Benny G.L."/>
            <person name="Blankenship S."/>
            <person name="Bonito G."/>
            <person name="Cuomo C."/>
            <person name="Desiro A."/>
            <person name="Gervers K.A."/>
            <person name="Hundley H."/>
            <person name="Kuo A."/>
            <person name="LaButti K."/>
            <person name="Lang B.F."/>
            <person name="Lipzen A."/>
            <person name="O'Donnell K."/>
            <person name="Pangilinan J."/>
            <person name="Reynolds N."/>
            <person name="Sandor L."/>
            <person name="Smith M.E."/>
            <person name="Tsang A."/>
            <person name="Grigoriev I.V."/>
            <person name="Stajich J.E."/>
            <person name="Spatafora J.W."/>
        </authorList>
    </citation>
    <scope>NUCLEOTIDE SEQUENCE</scope>
    <source>
        <strain evidence="1">RSA 2281</strain>
    </source>
</reference>
<accession>A0AAD5KGB7</accession>
<dbReference type="Proteomes" id="UP001209540">
    <property type="component" value="Unassembled WGS sequence"/>
</dbReference>